<feature type="transmembrane region" description="Helical" evidence="7">
    <location>
        <begin position="141"/>
        <end position="162"/>
    </location>
</feature>
<dbReference type="InterPro" id="IPR050487">
    <property type="entry name" value="FtsQ_DivIB"/>
</dbReference>
<keyword evidence="1" id="KW-1003">Cell membrane</keyword>
<dbReference type="RefSeq" id="WP_110099326.1">
    <property type="nucleotide sequence ID" value="NZ_CP122566.1"/>
</dbReference>
<evidence type="ECO:0000313" key="10">
    <source>
        <dbReference type="EMBL" id="WGH93972.1"/>
    </source>
</evidence>
<evidence type="ECO:0000256" key="5">
    <source>
        <dbReference type="ARBA" id="ARBA00023306"/>
    </source>
</evidence>
<gene>
    <name evidence="10" type="ORF">QDX21_04020</name>
</gene>
<evidence type="ECO:0000256" key="1">
    <source>
        <dbReference type="ARBA" id="ARBA00022475"/>
    </source>
</evidence>
<dbReference type="GO" id="GO:0005886">
    <property type="term" value="C:plasma membrane"/>
    <property type="evidence" value="ECO:0007669"/>
    <property type="project" value="TreeGrafter"/>
</dbReference>
<feature type="region of interest" description="Disordered" evidence="6">
    <location>
        <begin position="1"/>
        <end position="121"/>
    </location>
</feature>
<keyword evidence="11" id="KW-1185">Reference proteome</keyword>
<evidence type="ECO:0000256" key="2">
    <source>
        <dbReference type="ARBA" id="ARBA00022618"/>
    </source>
</evidence>
<proteinExistence type="predicted"/>
<keyword evidence="3 7" id="KW-0812">Transmembrane</keyword>
<reference evidence="10 11" key="1">
    <citation type="submission" date="2023-03" db="EMBL/GenBank/DDBJ databases">
        <title>Complete genome sequences of several Auritidibacter ignavus strains isolated from ear infections.</title>
        <authorList>
            <person name="Baehr T."/>
            <person name="Baumhoegger A.M."/>
        </authorList>
    </citation>
    <scope>NUCLEOTIDE SEQUENCE [LARGE SCALE GENOMIC DNA]</scope>
    <source>
        <strain evidence="10 11">BABAE-6</strain>
    </source>
</reference>
<dbReference type="GO" id="GO:0051301">
    <property type="term" value="P:cell division"/>
    <property type="evidence" value="ECO:0007669"/>
    <property type="project" value="UniProtKB-KW"/>
</dbReference>
<dbReference type="PANTHER" id="PTHR37820:SF1">
    <property type="entry name" value="CELL DIVISION PROTEIN FTSQ"/>
    <property type="match status" value="1"/>
</dbReference>
<dbReference type="Proteomes" id="UP001224674">
    <property type="component" value="Chromosome"/>
</dbReference>
<dbReference type="Pfam" id="PF08478">
    <property type="entry name" value="POTRA_1"/>
    <property type="match status" value="1"/>
</dbReference>
<dbReference type="EMBL" id="CP122566">
    <property type="protein sequence ID" value="WGH93972.1"/>
    <property type="molecule type" value="Genomic_DNA"/>
</dbReference>
<evidence type="ECO:0000256" key="4">
    <source>
        <dbReference type="ARBA" id="ARBA00022989"/>
    </source>
</evidence>
<protein>
    <submittedName>
        <fullName evidence="10">Cell division protein FtsQ/DivIB</fullName>
    </submittedName>
</protein>
<dbReference type="InterPro" id="IPR013685">
    <property type="entry name" value="POTRA_FtsQ_type"/>
</dbReference>
<keyword evidence="4 7" id="KW-1133">Transmembrane helix</keyword>
<dbReference type="AlphaFoldDB" id="A0AAJ6DDL4"/>
<accession>A0AAJ6DDL4</accession>
<keyword evidence="2 10" id="KW-0132">Cell division</keyword>
<evidence type="ECO:0000313" key="11">
    <source>
        <dbReference type="Proteomes" id="UP001224674"/>
    </source>
</evidence>
<feature type="compositionally biased region" description="Basic and acidic residues" evidence="6">
    <location>
        <begin position="88"/>
        <end position="97"/>
    </location>
</feature>
<name>A0AAJ6DDL4_9MICC</name>
<feature type="compositionally biased region" description="Basic and acidic residues" evidence="6">
    <location>
        <begin position="107"/>
        <end position="119"/>
    </location>
</feature>
<feature type="domain" description="Cell division protein FtsQ/DivIB C-terminal" evidence="8">
    <location>
        <begin position="246"/>
        <end position="343"/>
    </location>
</feature>
<evidence type="ECO:0000259" key="9">
    <source>
        <dbReference type="Pfam" id="PF08478"/>
    </source>
</evidence>
<keyword evidence="7" id="KW-0472">Membrane</keyword>
<evidence type="ECO:0000256" key="3">
    <source>
        <dbReference type="ARBA" id="ARBA00022692"/>
    </source>
</evidence>
<feature type="domain" description="POTRA" evidence="9">
    <location>
        <begin position="167"/>
        <end position="233"/>
    </location>
</feature>
<dbReference type="InterPro" id="IPR005548">
    <property type="entry name" value="Cell_div_FtsQ/DivIB_C"/>
</dbReference>
<dbReference type="PANTHER" id="PTHR37820">
    <property type="entry name" value="CELL DIVISION PROTEIN DIVIB"/>
    <property type="match status" value="1"/>
</dbReference>
<evidence type="ECO:0000259" key="8">
    <source>
        <dbReference type="Pfam" id="PF03799"/>
    </source>
</evidence>
<organism evidence="10 11">
    <name type="scientific">Auritidibacter ignavus</name>
    <dbReference type="NCBI Taxonomy" id="678932"/>
    <lineage>
        <taxon>Bacteria</taxon>
        <taxon>Bacillati</taxon>
        <taxon>Actinomycetota</taxon>
        <taxon>Actinomycetes</taxon>
        <taxon>Micrococcales</taxon>
        <taxon>Micrococcaceae</taxon>
        <taxon>Auritidibacter</taxon>
    </lineage>
</organism>
<evidence type="ECO:0000256" key="6">
    <source>
        <dbReference type="SAM" id="MobiDB-lite"/>
    </source>
</evidence>
<dbReference type="Pfam" id="PF03799">
    <property type="entry name" value="FtsQ_DivIB_C"/>
    <property type="match status" value="1"/>
</dbReference>
<evidence type="ECO:0000256" key="7">
    <source>
        <dbReference type="SAM" id="Phobius"/>
    </source>
</evidence>
<sequence length="366" mass="39614">MNNKTHDTNARTATSTDADVVQKYPGLAQRSEDDSLSASKPLPEHLRDTEQTEESESTTPSRSFSAERDPTQQKLTPTAKPAGGPVAQRDEQRDKPAKKPRLRFSRPTKDKTEKTDRTLADQTVVELPPTATQLTKKRLKLMGISLAGVLVLALVAIAVLFYSPILAIKNIEISGTSILSEQRATELLGPLKERPLPQVGDDEVMELLSFSPAVASVSTRAEPPDTLFVEVHEFTPVAMAPKGDGYAVFNDAAEEIATITAAQAQDQTLPVVSSAEDVEDPVLFNTITEVLGSLPDDLRQEVTQASGESIDSIELTLANDKTVVWGNAQDAEKKGRVVQALLALPDEESAQISEYDVSAPDHPVTR</sequence>
<keyword evidence="5" id="KW-0131">Cell cycle</keyword>